<evidence type="ECO:0000259" key="1">
    <source>
        <dbReference type="PROSITE" id="PS51186"/>
    </source>
</evidence>
<protein>
    <submittedName>
        <fullName evidence="2">GNAT family N-acetyltransferase</fullName>
    </submittedName>
</protein>
<dbReference type="Pfam" id="PF13302">
    <property type="entry name" value="Acetyltransf_3"/>
    <property type="match status" value="1"/>
</dbReference>
<feature type="domain" description="N-acetyltransferase" evidence="1">
    <location>
        <begin position="10"/>
        <end position="179"/>
    </location>
</feature>
<accession>A0A6M6JNM1</accession>
<gene>
    <name evidence="2" type="ORF">HOP40_25555</name>
</gene>
<reference evidence="2 3" key="1">
    <citation type="submission" date="2020-05" db="EMBL/GenBank/DDBJ databases">
        <authorList>
            <person name="Mo P."/>
        </authorList>
    </citation>
    <scope>NUCLEOTIDE SEQUENCE [LARGE SCALE GENOMIC DNA]</scope>
    <source>
        <strain evidence="2 3">Gen01</strain>
    </source>
</reference>
<dbReference type="KEGG" id="pbro:HOP40_25555"/>
<dbReference type="RefSeq" id="WP_172162866.1">
    <property type="nucleotide sequence ID" value="NZ_CP053564.1"/>
</dbReference>
<dbReference type="PROSITE" id="PS51186">
    <property type="entry name" value="GNAT"/>
    <property type="match status" value="1"/>
</dbReference>
<dbReference type="InterPro" id="IPR051531">
    <property type="entry name" value="N-acetyltransferase"/>
</dbReference>
<name>A0A6M6JNM1_9PSEU</name>
<dbReference type="EMBL" id="CP053564">
    <property type="protein sequence ID" value="QJY48730.1"/>
    <property type="molecule type" value="Genomic_DNA"/>
</dbReference>
<dbReference type="PANTHER" id="PTHR43792">
    <property type="entry name" value="GNAT FAMILY, PUTATIVE (AFU_ORTHOLOGUE AFUA_3G00765)-RELATED-RELATED"/>
    <property type="match status" value="1"/>
</dbReference>
<organism evidence="2 3">
    <name type="scientific">Pseudonocardia broussonetiae</name>
    <dbReference type="NCBI Taxonomy" id="2736640"/>
    <lineage>
        <taxon>Bacteria</taxon>
        <taxon>Bacillati</taxon>
        <taxon>Actinomycetota</taxon>
        <taxon>Actinomycetes</taxon>
        <taxon>Pseudonocardiales</taxon>
        <taxon>Pseudonocardiaceae</taxon>
        <taxon>Pseudonocardia</taxon>
    </lineage>
</organism>
<evidence type="ECO:0000313" key="3">
    <source>
        <dbReference type="Proteomes" id="UP000505377"/>
    </source>
</evidence>
<proteinExistence type="predicted"/>
<dbReference type="PANTHER" id="PTHR43792:SF1">
    <property type="entry name" value="N-ACETYLTRANSFERASE DOMAIN-CONTAINING PROTEIN"/>
    <property type="match status" value="1"/>
</dbReference>
<dbReference type="Proteomes" id="UP000505377">
    <property type="component" value="Chromosome"/>
</dbReference>
<dbReference type="InterPro" id="IPR016181">
    <property type="entry name" value="Acyl_CoA_acyltransferase"/>
</dbReference>
<keyword evidence="3" id="KW-1185">Reference proteome</keyword>
<dbReference type="AlphaFoldDB" id="A0A6M6JNM1"/>
<dbReference type="Gene3D" id="3.40.630.30">
    <property type="match status" value="1"/>
</dbReference>
<sequence>MALHLTTERLVLRPLHAGDVDALHALHTDDEVMRYLSRGRPRREDVRDEELPRMLAWERRDPAWGYSAVLDRATGAFLGWVLLRPAVEREPRPGELEIGWRFARAAWGHGYATEAARALLDHAVTALGARSVFATTMAVNTASRRVMEKIGMRYVRTYEEHHDDPLPGAEQGEVEYRHP</sequence>
<dbReference type="GO" id="GO:0016747">
    <property type="term" value="F:acyltransferase activity, transferring groups other than amino-acyl groups"/>
    <property type="evidence" value="ECO:0007669"/>
    <property type="project" value="InterPro"/>
</dbReference>
<evidence type="ECO:0000313" key="2">
    <source>
        <dbReference type="EMBL" id="QJY48730.1"/>
    </source>
</evidence>
<keyword evidence="2" id="KW-0808">Transferase</keyword>
<dbReference type="InterPro" id="IPR000182">
    <property type="entry name" value="GNAT_dom"/>
</dbReference>
<dbReference type="SUPFAM" id="SSF55729">
    <property type="entry name" value="Acyl-CoA N-acyltransferases (Nat)"/>
    <property type="match status" value="1"/>
</dbReference>